<proteinExistence type="predicted"/>
<protein>
    <submittedName>
        <fullName evidence="2">Omp28-related outer membrane protein</fullName>
    </submittedName>
</protein>
<organism evidence="2 3">
    <name type="scientific">Sodaliphilus pleomorphus</name>
    <dbReference type="NCBI Taxonomy" id="2606626"/>
    <lineage>
        <taxon>Bacteria</taxon>
        <taxon>Pseudomonadati</taxon>
        <taxon>Bacteroidota</taxon>
        <taxon>Bacteroidia</taxon>
        <taxon>Bacteroidales</taxon>
        <taxon>Muribaculaceae</taxon>
        <taxon>Sodaliphilus</taxon>
    </lineage>
</organism>
<feature type="signal peptide" evidence="1">
    <location>
        <begin position="1"/>
        <end position="20"/>
    </location>
</feature>
<dbReference type="Proteomes" id="UP000483362">
    <property type="component" value="Unassembled WGS sequence"/>
</dbReference>
<dbReference type="EMBL" id="VULT01000003">
    <property type="protein sequence ID" value="MSS16617.1"/>
    <property type="molecule type" value="Genomic_DNA"/>
</dbReference>
<dbReference type="InterPro" id="IPR021615">
    <property type="entry name" value="Omp28"/>
</dbReference>
<evidence type="ECO:0000256" key="1">
    <source>
        <dbReference type="SAM" id="SignalP"/>
    </source>
</evidence>
<feature type="chain" id="PRO_5026880104" evidence="1">
    <location>
        <begin position="21"/>
        <end position="621"/>
    </location>
</feature>
<comment type="caution">
    <text evidence="2">The sequence shown here is derived from an EMBL/GenBank/DDBJ whole genome shotgun (WGS) entry which is preliminary data.</text>
</comment>
<evidence type="ECO:0000313" key="3">
    <source>
        <dbReference type="Proteomes" id="UP000483362"/>
    </source>
</evidence>
<evidence type="ECO:0000313" key="2">
    <source>
        <dbReference type="EMBL" id="MSS16617.1"/>
    </source>
</evidence>
<reference evidence="2 3" key="1">
    <citation type="submission" date="2019-08" db="EMBL/GenBank/DDBJ databases">
        <title>In-depth cultivation of the pig gut microbiome towards novel bacterial diversity and tailored functional studies.</title>
        <authorList>
            <person name="Wylensek D."/>
            <person name="Hitch T.C.A."/>
            <person name="Clavel T."/>
        </authorList>
    </citation>
    <scope>NUCLEOTIDE SEQUENCE [LARGE SCALE GENOMIC DNA]</scope>
    <source>
        <strain evidence="2 3">Oil-RF-744-WCA-WT-10</strain>
    </source>
</reference>
<sequence length="621" mass="66702">MMKKTTIILMFLAVAIAAMAQWPAPSRAVSSTQRVVGYTTSDAIDKQNVGTGYAGTHAVGALVPADMLKPYVGCKVVGLRFALGASATTSRVFVRPLDSEGILADADSVTQSVWHPHSGWNEVMLNGVKGYTIRQGEGLFFGFDVTETAEQAQTKTGILATADGSQSYGFLVLGNFGSGEGLYAINGKGLLCVQLIVDISSLPSKSMKFTHMTNGYQYKQPGDLIDFFVQYQNTGRDTIRNYTINYTLDGGQPVNLDTADVVAGGALSSIERVFNLPADIASGPHVLRVYITQADGVPMGDDTFIADTFSVYREKYARQQTYLEQYADAASPYTAGCFDAMATAVQGLKGNVAYVNIYREGNPLACDKAGSLCQDYAYTYPSFTMDRSYYPGEAHVAYDLNYYVLTAPALVAGMMQELLQDEHSNPAFAQLQIAPQYDAATRNLTLTVSGTTTSEAPAIFGDLGLTLMLTEDSVASPQAVYNAATGSTSTVRQYMHNHVLRDVLTAVRGDKLQLQGNAFTATYSTTLPAGVNPARMTAVAMVSRYVDPSGSSTVGLKHMDILNANSISLKDAVTGLAVTRVTPAGPVLYYTLDGRQVTPSEATHGIYIVKQANGQYKKIMR</sequence>
<name>A0A6L5XAE0_9BACT</name>
<gene>
    <name evidence="2" type="ORF">FYJ29_02350</name>
</gene>
<keyword evidence="3" id="KW-1185">Reference proteome</keyword>
<dbReference type="AlphaFoldDB" id="A0A6L5XAE0"/>
<dbReference type="Gene3D" id="2.60.40.10">
    <property type="entry name" value="Immunoglobulins"/>
    <property type="match status" value="1"/>
</dbReference>
<keyword evidence="1" id="KW-0732">Signal</keyword>
<accession>A0A6L5XAE0</accession>
<dbReference type="RefSeq" id="WP_154327359.1">
    <property type="nucleotide sequence ID" value="NZ_CP045696.1"/>
</dbReference>
<dbReference type="InterPro" id="IPR013783">
    <property type="entry name" value="Ig-like_fold"/>
</dbReference>
<dbReference type="Pfam" id="PF11551">
    <property type="entry name" value="Omp28"/>
    <property type="match status" value="1"/>
</dbReference>